<dbReference type="GO" id="GO:0005743">
    <property type="term" value="C:mitochondrial inner membrane"/>
    <property type="evidence" value="ECO:0007669"/>
    <property type="project" value="UniProtKB-SubCell"/>
</dbReference>
<dbReference type="SMR" id="A0A1D8NDL1"/>
<proteinExistence type="evidence at protein level"/>
<evidence type="ECO:0000256" key="1">
    <source>
        <dbReference type="ARBA" id="ARBA00004443"/>
    </source>
</evidence>
<dbReference type="CDD" id="cd20263">
    <property type="entry name" value="Complex1_LYR_NDUFB9_LYRM3"/>
    <property type="match status" value="1"/>
</dbReference>
<dbReference type="VEuPathDB" id="FungiDB:YALI0_D07216g"/>
<dbReference type="EMDB" id="EMD-10815"/>
<dbReference type="EMDB" id="EMD-4874"/>
<keyword evidence="5" id="KW-0679">Respiratory chain</keyword>
<evidence type="ECO:0007829" key="17">
    <source>
        <dbReference type="PDB" id="7B0N"/>
    </source>
</evidence>
<dbReference type="PDB" id="7B0N">
    <property type="method" value="EM"/>
    <property type="resolution" value="3.70 A"/>
    <property type="chains" value="n=1-109"/>
</dbReference>
<evidence type="ECO:0000256" key="5">
    <source>
        <dbReference type="ARBA" id="ARBA00022660"/>
    </source>
</evidence>
<sequence>MSHPVPFSAANKKLVTSMYRQSLKLARNWISNRQLFRQKAVEIRHKFDQNAQISNPRLLARTLDETRAHLYEFRHPDPIVPPSFPGGTKYERNVPPRMEKIMQHNLYEP</sequence>
<evidence type="ECO:0000256" key="3">
    <source>
        <dbReference type="ARBA" id="ARBA00018684"/>
    </source>
</evidence>
<dbReference type="VEuPathDB" id="FungiDB:YALI1_D09203g"/>
<dbReference type="OrthoDB" id="13598at2759"/>
<protein>
    <recommendedName>
        <fullName evidence="3">NADH dehydrogenase [ubiquinone] 1 beta subcomplex subunit 9</fullName>
    </recommendedName>
    <alternativeName>
        <fullName evidence="11">Complex I-B22</fullName>
    </alternativeName>
    <alternativeName>
        <fullName evidence="12">NADH-ubiquinone oxidoreductase B22 subunit</fullName>
    </alternativeName>
</protein>
<organism evidence="13 15">
    <name type="scientific">Yarrowia lipolytica</name>
    <name type="common">Candida lipolytica</name>
    <dbReference type="NCBI Taxonomy" id="4952"/>
    <lineage>
        <taxon>Eukaryota</taxon>
        <taxon>Fungi</taxon>
        <taxon>Dikarya</taxon>
        <taxon>Ascomycota</taxon>
        <taxon>Saccharomycotina</taxon>
        <taxon>Dipodascomycetes</taxon>
        <taxon>Dipodascales</taxon>
        <taxon>Dipodascales incertae sedis</taxon>
        <taxon>Yarrowia</taxon>
    </lineage>
</organism>
<evidence type="ECO:0000256" key="9">
    <source>
        <dbReference type="ARBA" id="ARBA00023128"/>
    </source>
</evidence>
<gene>
    <name evidence="14" type="ORF">B0I71DRAFT_130937</name>
    <name evidence="13" type="ORF">YALI1_D09203g</name>
</gene>
<dbReference type="EMDB" id="EMD-4873"/>
<evidence type="ECO:0000313" key="15">
    <source>
        <dbReference type="Proteomes" id="UP000182444"/>
    </source>
</evidence>
<evidence type="ECO:0000256" key="11">
    <source>
        <dbReference type="ARBA" id="ARBA00030192"/>
    </source>
</evidence>
<evidence type="ECO:0000256" key="10">
    <source>
        <dbReference type="ARBA" id="ARBA00023136"/>
    </source>
</evidence>
<reference evidence="13 15" key="1">
    <citation type="journal article" date="2016" name="PLoS ONE">
        <title>Sequence Assembly of Yarrowia lipolytica Strain W29/CLIB89 Shows Transposable Element Diversity.</title>
        <authorList>
            <person name="Magnan C."/>
            <person name="Yu J."/>
            <person name="Chang I."/>
            <person name="Jahn E."/>
            <person name="Kanomata Y."/>
            <person name="Wu J."/>
            <person name="Zeller M."/>
            <person name="Oakes M."/>
            <person name="Baldi P."/>
            <person name="Sandmeyer S."/>
        </authorList>
    </citation>
    <scope>NUCLEOTIDE SEQUENCE [LARGE SCALE GENOMIC DNA]</scope>
    <source>
        <strain evidence="13">CLIB89</strain>
        <strain evidence="15">CLIB89(W29)</strain>
    </source>
</reference>
<dbReference type="Proteomes" id="UP000256601">
    <property type="component" value="Unassembled WGS sequence"/>
</dbReference>
<comment type="similarity">
    <text evidence="2">Belongs to the complex I LYR family.</text>
</comment>
<keyword evidence="7" id="KW-0249">Electron transport</keyword>
<dbReference type="AlphaFoldDB" id="A0A1D8NDL1"/>
<keyword evidence="6" id="KW-0999">Mitochondrion inner membrane</keyword>
<accession>A0A1D8NDL1</accession>
<keyword evidence="4" id="KW-0813">Transport</keyword>
<dbReference type="GO" id="GO:0006120">
    <property type="term" value="P:mitochondrial electron transport, NADH to ubiquinone"/>
    <property type="evidence" value="ECO:0007669"/>
    <property type="project" value="InterPro"/>
</dbReference>
<name>A0A1D8NDL1_YARLL</name>
<dbReference type="GeneID" id="2910800"/>
<evidence type="ECO:0000256" key="2">
    <source>
        <dbReference type="ARBA" id="ARBA00009508"/>
    </source>
</evidence>
<keyword evidence="8" id="KW-0007">Acetylation</keyword>
<dbReference type="EMDB" id="EMD-4872"/>
<dbReference type="eggNOG" id="ENOG502S7CC">
    <property type="taxonomic scope" value="Eukaryota"/>
</dbReference>
<dbReference type="OMA" id="KWERNAP"/>
<dbReference type="EMDB" id="EMD-11969"/>
<evidence type="ECO:0000313" key="14">
    <source>
        <dbReference type="EMBL" id="RDW26421.1"/>
    </source>
</evidence>
<dbReference type="InterPro" id="IPR045292">
    <property type="entry name" value="Complex1_LYR_NDUFB9_LYRM3"/>
</dbReference>
<reference evidence="14 16" key="2">
    <citation type="submission" date="2018-07" db="EMBL/GenBank/DDBJ databases">
        <title>Draft Genome Assemblies for Five Robust Yarrowia lipolytica Strains Exhibiting High Lipid Production and Pentose Sugar Utilization and Sugar Alcohol Secretion from Undetoxified Lignocellulosic Biomass Hydrolysates.</title>
        <authorList>
            <consortium name="DOE Joint Genome Institute"/>
            <person name="Walker C."/>
            <person name="Ryu S."/>
            <person name="Na H."/>
            <person name="Zane M."/>
            <person name="LaButti K."/>
            <person name="Lipzen A."/>
            <person name="Haridas S."/>
            <person name="Barry K."/>
            <person name="Grigoriev I.V."/>
            <person name="Quarterman J."/>
            <person name="Slininger P."/>
            <person name="Dien B."/>
            <person name="Trinh C.T."/>
        </authorList>
    </citation>
    <scope>NUCLEOTIDE SEQUENCE [LARGE SCALE GENOMIC DNA]</scope>
    <source>
        <strain evidence="14 16">YB392</strain>
    </source>
</reference>
<dbReference type="Proteomes" id="UP000182444">
    <property type="component" value="Chromosome 1D"/>
</dbReference>
<evidence type="ECO:0000256" key="4">
    <source>
        <dbReference type="ARBA" id="ARBA00022448"/>
    </source>
</evidence>
<keyword evidence="17" id="KW-0002">3D-structure</keyword>
<evidence type="ECO:0000313" key="16">
    <source>
        <dbReference type="Proteomes" id="UP000256601"/>
    </source>
</evidence>
<dbReference type="InterPro" id="IPR033034">
    <property type="entry name" value="NDUFB9"/>
</dbReference>
<dbReference type="EMDB" id="EMD-10711"/>
<reference evidence="17" key="3">
    <citation type="journal article" date="2021" name="J. Biol. Chem.">
        <title>A conserved arginine residue is critical for stabilizing the N2 FeS cluster in mitochondrial complex I.</title>
        <authorList>
            <person name="Hameedi M.A."/>
            <person name="Grba D.N."/>
            <person name="Richardson K.H."/>
            <person name="Jones A.J.Y."/>
            <person name="Song W."/>
            <person name="Roessler M.M."/>
            <person name="Wright J.J."/>
            <person name="Hirst J."/>
        </authorList>
    </citation>
    <scope>STRUCTURE BY ELECTRON MICROSCOPY (3.70 ANGSTROMS)</scope>
</reference>
<evidence type="ECO:0000256" key="8">
    <source>
        <dbReference type="ARBA" id="ARBA00022990"/>
    </source>
</evidence>
<evidence type="ECO:0000256" key="12">
    <source>
        <dbReference type="ARBA" id="ARBA00032528"/>
    </source>
</evidence>
<evidence type="ECO:0000256" key="7">
    <source>
        <dbReference type="ARBA" id="ARBA00022982"/>
    </source>
</evidence>
<keyword evidence="10" id="KW-0472">Membrane</keyword>
<dbReference type="PANTHER" id="PTHR12868">
    <property type="entry name" value="NADH-UBIQUINONE OXIDOREDUCTASE B22 SUBUNIT"/>
    <property type="match status" value="1"/>
</dbReference>
<evidence type="ECO:0000256" key="6">
    <source>
        <dbReference type="ARBA" id="ARBA00022792"/>
    </source>
</evidence>
<dbReference type="EMDB" id="EMD-4384"/>
<comment type="subcellular location">
    <subcellularLocation>
        <location evidence="1">Mitochondrion inner membrane</location>
        <topology evidence="1">Peripheral membrane protein</topology>
        <orientation evidence="1">Matrix side</orientation>
    </subcellularLocation>
</comment>
<dbReference type="EMBL" id="KZ858980">
    <property type="protein sequence ID" value="RDW26421.1"/>
    <property type="molecule type" value="Genomic_DNA"/>
</dbReference>
<keyword evidence="9" id="KW-0496">Mitochondrion</keyword>
<dbReference type="PANTHER" id="PTHR12868:SF0">
    <property type="entry name" value="NADH DEHYDROGENASE [UBIQUINONE] 1 BETA SUBCOMPLEX SUBUNIT 9"/>
    <property type="match status" value="1"/>
</dbReference>
<dbReference type="KEGG" id="yli:2910800"/>
<dbReference type="EMBL" id="CP017556">
    <property type="protein sequence ID" value="AOW03712.1"/>
    <property type="molecule type" value="Genomic_DNA"/>
</dbReference>
<dbReference type="RefSeq" id="XP_502521.2">
    <property type="nucleotide sequence ID" value="XM_502521.2"/>
</dbReference>
<evidence type="ECO:0000313" key="13">
    <source>
        <dbReference type="EMBL" id="AOW03712.1"/>
    </source>
</evidence>